<organism evidence="2 3">
    <name type="scientific">Clostridium algifaecis</name>
    <dbReference type="NCBI Taxonomy" id="1472040"/>
    <lineage>
        <taxon>Bacteria</taxon>
        <taxon>Bacillati</taxon>
        <taxon>Bacillota</taxon>
        <taxon>Clostridia</taxon>
        <taxon>Eubacteriales</taxon>
        <taxon>Clostridiaceae</taxon>
        <taxon>Clostridium</taxon>
    </lineage>
</organism>
<dbReference type="EMBL" id="JAGGLM010000006">
    <property type="protein sequence ID" value="MBP2032667.1"/>
    <property type="molecule type" value="Genomic_DNA"/>
</dbReference>
<protein>
    <recommendedName>
        <fullName evidence="4">Zn-finger containing protein</fullName>
    </recommendedName>
</protein>
<feature type="transmembrane region" description="Helical" evidence="1">
    <location>
        <begin position="25"/>
        <end position="51"/>
    </location>
</feature>
<dbReference type="Proteomes" id="UP001519307">
    <property type="component" value="Unassembled WGS sequence"/>
</dbReference>
<evidence type="ECO:0000313" key="3">
    <source>
        <dbReference type="Proteomes" id="UP001519307"/>
    </source>
</evidence>
<reference evidence="2 3" key="1">
    <citation type="submission" date="2021-03" db="EMBL/GenBank/DDBJ databases">
        <title>Genomic Encyclopedia of Type Strains, Phase IV (KMG-IV): sequencing the most valuable type-strain genomes for metagenomic binning, comparative biology and taxonomic classification.</title>
        <authorList>
            <person name="Goeker M."/>
        </authorList>
    </citation>
    <scope>NUCLEOTIDE SEQUENCE [LARGE SCALE GENOMIC DNA]</scope>
    <source>
        <strain evidence="2 3">DSM 28783</strain>
    </source>
</reference>
<name>A0ABS4KRL8_9CLOT</name>
<proteinExistence type="predicted"/>
<evidence type="ECO:0000313" key="2">
    <source>
        <dbReference type="EMBL" id="MBP2032667.1"/>
    </source>
</evidence>
<comment type="caution">
    <text evidence="2">The sequence shown here is derived from an EMBL/GenBank/DDBJ whole genome shotgun (WGS) entry which is preliminary data.</text>
</comment>
<evidence type="ECO:0008006" key="4">
    <source>
        <dbReference type="Google" id="ProtNLM"/>
    </source>
</evidence>
<keyword evidence="1" id="KW-0812">Transmembrane</keyword>
<evidence type="ECO:0000256" key="1">
    <source>
        <dbReference type="SAM" id="Phobius"/>
    </source>
</evidence>
<sequence>MNNLLNKLSYYFRDSYGFDKLSKHLYIAGIILSIFRRSSPLGFVCIIYGTWRCFSRNKYKRYHELQSYENFIAPITNKFAGLTNSINQRRYYKIFKCPNCSLKMRVPRHKGKITITCKNCKTTFKGRS</sequence>
<gene>
    <name evidence="2" type="ORF">J2Z42_001341</name>
</gene>
<accession>A0ABS4KRL8</accession>
<keyword evidence="1" id="KW-0472">Membrane</keyword>
<keyword evidence="3" id="KW-1185">Reference proteome</keyword>
<keyword evidence="1" id="KW-1133">Transmembrane helix</keyword>